<comment type="caution">
    <text evidence="1">The sequence shown here is derived from an EMBL/GenBank/DDBJ whole genome shotgun (WGS) entry which is preliminary data.</text>
</comment>
<sequence>MNWLLDVLSEWFVRLDRWNGGSFKKSRRERRAFDKWIGECKRDPNIKSIVIAGRRY</sequence>
<reference evidence="1" key="1">
    <citation type="journal article" date="2015" name="Nature">
        <title>Complex archaea that bridge the gap between prokaryotes and eukaryotes.</title>
        <authorList>
            <person name="Spang A."/>
            <person name="Saw J.H."/>
            <person name="Jorgensen S.L."/>
            <person name="Zaremba-Niedzwiedzka K."/>
            <person name="Martijn J."/>
            <person name="Lind A.E."/>
            <person name="van Eijk R."/>
            <person name="Schleper C."/>
            <person name="Guy L."/>
            <person name="Ettema T.J."/>
        </authorList>
    </citation>
    <scope>NUCLEOTIDE SEQUENCE</scope>
</reference>
<gene>
    <name evidence="1" type="ORF">LCGC14_2367090</name>
</gene>
<organism evidence="1">
    <name type="scientific">marine sediment metagenome</name>
    <dbReference type="NCBI Taxonomy" id="412755"/>
    <lineage>
        <taxon>unclassified sequences</taxon>
        <taxon>metagenomes</taxon>
        <taxon>ecological metagenomes</taxon>
    </lineage>
</organism>
<protein>
    <submittedName>
        <fullName evidence="1">Uncharacterized protein</fullName>
    </submittedName>
</protein>
<dbReference type="AlphaFoldDB" id="A0A0F9C562"/>
<proteinExistence type="predicted"/>
<accession>A0A0F9C562</accession>
<dbReference type="EMBL" id="LAZR01034809">
    <property type="protein sequence ID" value="KKL43014.1"/>
    <property type="molecule type" value="Genomic_DNA"/>
</dbReference>
<name>A0A0F9C562_9ZZZZ</name>
<evidence type="ECO:0000313" key="1">
    <source>
        <dbReference type="EMBL" id="KKL43014.1"/>
    </source>
</evidence>